<dbReference type="GO" id="GO:0003989">
    <property type="term" value="F:acetyl-CoA carboxylase activity"/>
    <property type="evidence" value="ECO:0007669"/>
    <property type="project" value="InterPro"/>
</dbReference>
<dbReference type="GO" id="GO:0006633">
    <property type="term" value="P:fatty acid biosynthetic process"/>
    <property type="evidence" value="ECO:0007669"/>
    <property type="project" value="InterPro"/>
</dbReference>
<dbReference type="InterPro" id="IPR001249">
    <property type="entry name" value="AcCoA_biotinCC"/>
</dbReference>
<evidence type="ECO:0000256" key="1">
    <source>
        <dbReference type="ARBA" id="ARBA00003761"/>
    </source>
</evidence>
<dbReference type="CDD" id="cd06849">
    <property type="entry name" value="lipoyl_domain"/>
    <property type="match status" value="1"/>
</dbReference>
<gene>
    <name evidence="6" type="ORF">SG34_030080</name>
</gene>
<dbReference type="InterPro" id="IPR000089">
    <property type="entry name" value="Biotin_lipoyl"/>
</dbReference>
<dbReference type="Gene3D" id="2.40.50.100">
    <property type="match status" value="1"/>
</dbReference>
<proteinExistence type="predicted"/>
<evidence type="ECO:0000256" key="2">
    <source>
        <dbReference type="ARBA" id="ARBA00017562"/>
    </source>
</evidence>
<dbReference type="GO" id="GO:0007165">
    <property type="term" value="P:signal transduction"/>
    <property type="evidence" value="ECO:0007669"/>
    <property type="project" value="InterPro"/>
</dbReference>
<dbReference type="RefSeq" id="WP_053046437.1">
    <property type="nucleotide sequence ID" value="NZ_CP059734.1"/>
</dbReference>
<dbReference type="SUPFAM" id="SSF52200">
    <property type="entry name" value="Toll/Interleukin receptor TIR domain"/>
    <property type="match status" value="1"/>
</dbReference>
<reference evidence="6 7" key="1">
    <citation type="journal article" date="2015" name="Genome Announc.">
        <title>Draft Genome Sequences of Marine Isolates of Thalassomonas viridans and Thalassomonas actiniarum.</title>
        <authorList>
            <person name="Olonade I."/>
            <person name="van Zyl L.J."/>
            <person name="Trindade M."/>
        </authorList>
    </citation>
    <scope>NUCLEOTIDE SEQUENCE [LARGE SCALE GENOMIC DNA]</scope>
    <source>
        <strain evidence="6 7">XOM25</strain>
    </source>
</reference>
<dbReference type="PANTHER" id="PTHR45266:SF3">
    <property type="entry name" value="OXALOACETATE DECARBOXYLASE ALPHA CHAIN"/>
    <property type="match status" value="1"/>
</dbReference>
<evidence type="ECO:0000313" key="7">
    <source>
        <dbReference type="Proteomes" id="UP000032352"/>
    </source>
</evidence>
<dbReference type="CDD" id="cd06850">
    <property type="entry name" value="biotinyl_domain"/>
    <property type="match status" value="1"/>
</dbReference>
<evidence type="ECO:0000313" key="6">
    <source>
        <dbReference type="EMBL" id="WDE09028.1"/>
    </source>
</evidence>
<dbReference type="InterPro" id="IPR011053">
    <property type="entry name" value="Single_hybrid_motif"/>
</dbReference>
<dbReference type="InterPro" id="IPR050709">
    <property type="entry name" value="Biotin_Carboxyl_Carrier/Decarb"/>
</dbReference>
<organism evidence="6 7">
    <name type="scientific">Thalassomonas viridans</name>
    <dbReference type="NCBI Taxonomy" id="137584"/>
    <lineage>
        <taxon>Bacteria</taxon>
        <taxon>Pseudomonadati</taxon>
        <taxon>Pseudomonadota</taxon>
        <taxon>Gammaproteobacteria</taxon>
        <taxon>Alteromonadales</taxon>
        <taxon>Colwelliaceae</taxon>
        <taxon>Thalassomonas</taxon>
    </lineage>
</organism>
<dbReference type="Pfam" id="PF00364">
    <property type="entry name" value="Biotin_lipoyl"/>
    <property type="match status" value="1"/>
</dbReference>
<dbReference type="InterPro" id="IPR000157">
    <property type="entry name" value="TIR_dom"/>
</dbReference>
<dbReference type="PROSITE" id="PS50968">
    <property type="entry name" value="BIOTINYL_LIPOYL"/>
    <property type="match status" value="1"/>
</dbReference>
<dbReference type="InterPro" id="IPR013568">
    <property type="entry name" value="SEFIR_dom"/>
</dbReference>
<dbReference type="GO" id="GO:0009317">
    <property type="term" value="C:acetyl-CoA carboxylase complex"/>
    <property type="evidence" value="ECO:0007669"/>
    <property type="project" value="InterPro"/>
</dbReference>
<dbReference type="EMBL" id="CP059734">
    <property type="protein sequence ID" value="WDE09028.1"/>
    <property type="molecule type" value="Genomic_DNA"/>
</dbReference>
<sequence>MKKVFISYSHESDKHKAWVAKLAAKLRQQGIDAMIDRYAIPEEPWPQWMQNQILNSDITLLVCTKEYRLRFEGKSQAKGVTWEGLIANQILYDNRCKNKKFIAVLPSSEDIEFIPIPYKGYPYFVLYEQFKSLLRYLDGKAELDIPELAASPLEDKALQEAPKPPAKIDLGSGDNINYPMYIQANVYSPISGTISEYGVISSKILYEDRHWENITYQNRVLLTHDERISDKQSFLMVVEKQTREPILITSHTELVLKDSLKHGDFVEAHDKIATVYIPISNTYHPPYTVTRGETFAGVFRYSPYLRSSVWRILDGSLKDSQRIIKCRTNEKSGVCALEAQVSGTFHPNKGLDVGHSISIGDNLGQIDSDSGILPVVSTLEGIITTKPQTESTPVFVGKSLLEIRVSPNVADIQVEPVRGKHNGWFNLFAPADGHVSFNALNPGYIFGEQTVIATVYAKNVTLNLSISITEGEIMSLCCNEGDKVSYGDKLLSVRALKVNIISPLIGRFYLAPLPGAKPFVEVGDTIEPGQTVCMIEALKTEHRINNEYKAIVESIEFRDGDKVEWDSVLIRTKLIW</sequence>
<dbReference type="AlphaFoldDB" id="A0AAF0CDB5"/>
<keyword evidence="3" id="KW-0092">Biotin</keyword>
<dbReference type="InterPro" id="IPR035897">
    <property type="entry name" value="Toll_tir_struct_dom_sf"/>
</dbReference>
<dbReference type="PANTHER" id="PTHR45266">
    <property type="entry name" value="OXALOACETATE DECARBOXYLASE ALPHA CHAIN"/>
    <property type="match status" value="1"/>
</dbReference>
<protein>
    <recommendedName>
        <fullName evidence="2">Biotin carboxyl carrier protein of acetyl-CoA carboxylase</fullName>
    </recommendedName>
</protein>
<dbReference type="SUPFAM" id="SSF51230">
    <property type="entry name" value="Single hybrid motif"/>
    <property type="match status" value="1"/>
</dbReference>
<dbReference type="PROSITE" id="PS51534">
    <property type="entry name" value="SEFIR"/>
    <property type="match status" value="1"/>
</dbReference>
<evidence type="ECO:0000259" key="5">
    <source>
        <dbReference type="PROSITE" id="PS51534"/>
    </source>
</evidence>
<name>A0AAF0CDB5_9GAMM</name>
<comment type="function">
    <text evidence="1">This protein is a component of the acetyl coenzyme A carboxylase complex; first, biotin carboxylase catalyzes the carboxylation of the carrier protein and then the transcarboxylase transfers the carboxyl group to form malonyl-CoA.</text>
</comment>
<keyword evidence="7" id="KW-1185">Reference proteome</keyword>
<feature type="domain" description="SEFIR" evidence="5">
    <location>
        <begin position="1"/>
        <end position="135"/>
    </location>
</feature>
<reference evidence="6 7" key="2">
    <citation type="journal article" date="2022" name="Mar. Drugs">
        <title>Bioassay-Guided Fractionation Leads to the Detection of Cholic Acid Generated by the Rare Thalassomonas sp.</title>
        <authorList>
            <person name="Pheiffer F."/>
            <person name="Schneider Y.K."/>
            <person name="Hansen E.H."/>
            <person name="Andersen J.H."/>
            <person name="Isaksson J."/>
            <person name="Busche T."/>
            <person name="R C."/>
            <person name="Kalinowski J."/>
            <person name="Zyl L.V."/>
            <person name="Trindade M."/>
        </authorList>
    </citation>
    <scope>NUCLEOTIDE SEQUENCE [LARGE SCALE GENOMIC DNA]</scope>
    <source>
        <strain evidence="6 7">XOM25</strain>
    </source>
</reference>
<evidence type="ECO:0000256" key="3">
    <source>
        <dbReference type="ARBA" id="ARBA00023267"/>
    </source>
</evidence>
<dbReference type="PRINTS" id="PR01071">
    <property type="entry name" value="ACOABIOTINCC"/>
</dbReference>
<accession>A0AAF0CDB5</accession>
<feature type="domain" description="Lipoyl-binding" evidence="4">
    <location>
        <begin position="497"/>
        <end position="573"/>
    </location>
</feature>
<dbReference type="Proteomes" id="UP000032352">
    <property type="component" value="Chromosome pTvir"/>
</dbReference>
<dbReference type="KEGG" id="tvd:SG34_030080"/>
<evidence type="ECO:0000259" key="4">
    <source>
        <dbReference type="PROSITE" id="PS50968"/>
    </source>
</evidence>
<dbReference type="Pfam" id="PF13676">
    <property type="entry name" value="TIR_2"/>
    <property type="match status" value="1"/>
</dbReference>
<dbReference type="Gene3D" id="3.40.50.10140">
    <property type="entry name" value="Toll/interleukin-1 receptor homology (TIR) domain"/>
    <property type="match status" value="1"/>
</dbReference>